<keyword evidence="6" id="KW-0460">Magnesium</keyword>
<evidence type="ECO:0000256" key="3">
    <source>
        <dbReference type="ARBA" id="ARBA00022722"/>
    </source>
</evidence>
<dbReference type="GO" id="GO:0016891">
    <property type="term" value="F:RNA endonuclease activity producing 5'-phosphomonoesters, hydrolytic mechanism"/>
    <property type="evidence" value="ECO:0007669"/>
    <property type="project" value="TreeGrafter"/>
</dbReference>
<dbReference type="GO" id="GO:0005737">
    <property type="term" value="C:cytoplasm"/>
    <property type="evidence" value="ECO:0007669"/>
    <property type="project" value="UniProtKB-SubCell"/>
</dbReference>
<dbReference type="RefSeq" id="WP_013019205.1">
    <property type="nucleotide sequence ID" value="NC_013947.1"/>
</dbReference>
<dbReference type="Gene3D" id="3.30.2170.10">
    <property type="entry name" value="archaeoglobus fulgidus dsm 4304 superfamily"/>
    <property type="match status" value="1"/>
</dbReference>
<proteinExistence type="inferred from homology"/>
<dbReference type="GO" id="GO:0003727">
    <property type="term" value="F:single-stranded RNA binding"/>
    <property type="evidence" value="ECO:0007669"/>
    <property type="project" value="TreeGrafter"/>
</dbReference>
<dbReference type="GO" id="GO:0000287">
    <property type="term" value="F:magnesium ion binding"/>
    <property type="evidence" value="ECO:0007669"/>
    <property type="project" value="UniProtKB-UniRule"/>
</dbReference>
<comment type="subcellular location">
    <subcellularLocation>
        <location evidence="1 6">Cytoplasm</location>
    </subcellularLocation>
</comment>
<reference evidence="7 8" key="1">
    <citation type="journal article" date="2009" name="Stand. Genomic Sci.">
        <title>Complete genome sequence of Stackebrandtia nassauensis type strain (LLR-40K-21).</title>
        <authorList>
            <person name="Munk C."/>
            <person name="Lapidus A."/>
            <person name="Copeland A."/>
            <person name="Jando M."/>
            <person name="Mayilraj S."/>
            <person name="Glavina Del Rio T."/>
            <person name="Nolan M."/>
            <person name="Chen F."/>
            <person name="Lucas S."/>
            <person name="Tice H."/>
            <person name="Cheng J.F."/>
            <person name="Han C."/>
            <person name="Detter J.C."/>
            <person name="Bruce D."/>
            <person name="Goodwin L."/>
            <person name="Chain P."/>
            <person name="Pitluck S."/>
            <person name="Goker M."/>
            <person name="Ovchinikova G."/>
            <person name="Pati A."/>
            <person name="Ivanova N."/>
            <person name="Mavromatis K."/>
            <person name="Chen A."/>
            <person name="Palaniappan K."/>
            <person name="Land M."/>
            <person name="Hauser L."/>
            <person name="Chang Y.J."/>
            <person name="Jeffries C.D."/>
            <person name="Bristow J."/>
            <person name="Eisen J.A."/>
            <person name="Markowitz V."/>
            <person name="Hugenholtz P."/>
            <person name="Kyrpides N.C."/>
            <person name="Klenk H.P."/>
        </authorList>
    </citation>
    <scope>NUCLEOTIDE SEQUENCE [LARGE SCALE GENOMIC DNA]</scope>
    <source>
        <strain evidence="8">DSM 44728 / CIP 108903 / NRRL B-16338 / NBRC 102104 / LLR-40K-21</strain>
    </source>
</reference>
<sequence length="223" mass="23869">MTKYPWPTDVETAEKLQESLRTRVCREGVRVAPGVVAGVDIAYDKDSELAAAAAVAFELGSLAVVATATVVGRVEFPYRPGLLGFREVPLSSQVLERLDVAAELVVCDGHGLAHPRGFGMACHLGVHMNQPTMGIAKNPPEFAVNEPGKRRGSSTLIFNGDDVVGACLRTQDNVKPVYVSVGHRIGLDEAVEVALRLSPRFRLPATTRAADRLSRDTLAEALG</sequence>
<keyword evidence="6" id="KW-0234">DNA repair</keyword>
<keyword evidence="3 6" id="KW-0540">Nuclease</keyword>
<comment type="catalytic activity">
    <reaction evidence="6">
        <text>Endonucleolytic cleavage at apurinic or apyrimidinic sites to products with a 5'-phosphate.</text>
        <dbReference type="EC" id="3.1.21.7"/>
    </reaction>
</comment>
<keyword evidence="6" id="KW-0227">DNA damage</keyword>
<keyword evidence="8" id="KW-1185">Reference proteome</keyword>
<evidence type="ECO:0000256" key="5">
    <source>
        <dbReference type="ARBA" id="ARBA00022801"/>
    </source>
</evidence>
<evidence type="ECO:0000256" key="4">
    <source>
        <dbReference type="ARBA" id="ARBA00022759"/>
    </source>
</evidence>
<feature type="site" description="Interaction with target DNA" evidence="6">
    <location>
        <position position="78"/>
    </location>
</feature>
<keyword evidence="4 6" id="KW-0255">Endonuclease</keyword>
<dbReference type="EMBL" id="CP001778">
    <property type="protein sequence ID" value="ADD43634.1"/>
    <property type="molecule type" value="Genomic_DNA"/>
</dbReference>
<keyword evidence="5 6" id="KW-0378">Hydrolase</keyword>
<feature type="binding site" evidence="6">
    <location>
        <position position="108"/>
    </location>
    <ligand>
        <name>Mg(2+)</name>
        <dbReference type="ChEBI" id="CHEBI:18420"/>
    </ligand>
</feature>
<dbReference type="GO" id="GO:0043737">
    <property type="term" value="F:deoxyribonuclease V activity"/>
    <property type="evidence" value="ECO:0007669"/>
    <property type="project" value="UniProtKB-UniRule"/>
</dbReference>
<evidence type="ECO:0000256" key="6">
    <source>
        <dbReference type="HAMAP-Rule" id="MF_00801"/>
    </source>
</evidence>
<keyword evidence="2 6" id="KW-0963">Cytoplasm</keyword>
<evidence type="ECO:0000256" key="2">
    <source>
        <dbReference type="ARBA" id="ARBA00022490"/>
    </source>
</evidence>
<dbReference type="InterPro" id="IPR007581">
    <property type="entry name" value="Endonuclease-V"/>
</dbReference>
<dbReference type="AlphaFoldDB" id="D3PZU7"/>
<comment type="similarity">
    <text evidence="6">Belongs to the endonuclease V family.</text>
</comment>
<dbReference type="CDD" id="cd06559">
    <property type="entry name" value="Endonuclease_V"/>
    <property type="match status" value="1"/>
</dbReference>
<dbReference type="HOGENOM" id="CLU_047631_1_1_11"/>
<name>D3PZU7_STANL</name>
<dbReference type="OrthoDB" id="9790916at2"/>
<dbReference type="HAMAP" id="MF_00801">
    <property type="entry name" value="Endonuclease_5"/>
    <property type="match status" value="1"/>
</dbReference>
<dbReference type="STRING" id="446470.Snas_3982"/>
<dbReference type="Proteomes" id="UP000000844">
    <property type="component" value="Chromosome"/>
</dbReference>
<organism evidence="7 8">
    <name type="scientific">Stackebrandtia nassauensis (strain DSM 44728 / CIP 108903 / NRRL B-16338 / NBRC 102104 / LLR-40K-21)</name>
    <dbReference type="NCBI Taxonomy" id="446470"/>
    <lineage>
        <taxon>Bacteria</taxon>
        <taxon>Bacillati</taxon>
        <taxon>Actinomycetota</taxon>
        <taxon>Actinomycetes</taxon>
        <taxon>Glycomycetales</taxon>
        <taxon>Glycomycetaceae</taxon>
        <taxon>Stackebrandtia</taxon>
    </lineage>
</organism>
<accession>D3PZU7</accession>
<dbReference type="PANTHER" id="PTHR28511:SF1">
    <property type="entry name" value="ENDONUCLEASE V"/>
    <property type="match status" value="1"/>
</dbReference>
<feature type="binding site" evidence="6">
    <location>
        <position position="40"/>
    </location>
    <ligand>
        <name>Mg(2+)</name>
        <dbReference type="ChEBI" id="CHEBI:18420"/>
    </ligand>
</feature>
<dbReference type="eggNOG" id="COG1515">
    <property type="taxonomic scope" value="Bacteria"/>
</dbReference>
<comment type="cofactor">
    <cofactor evidence="6">
        <name>Mg(2+)</name>
        <dbReference type="ChEBI" id="CHEBI:18420"/>
    </cofactor>
</comment>
<dbReference type="PANTHER" id="PTHR28511">
    <property type="entry name" value="ENDONUCLEASE V"/>
    <property type="match status" value="1"/>
</dbReference>
<evidence type="ECO:0000313" key="8">
    <source>
        <dbReference type="Proteomes" id="UP000000844"/>
    </source>
</evidence>
<protein>
    <recommendedName>
        <fullName evidence="6">Endonuclease V</fullName>
        <ecNumber evidence="6">3.1.21.7</ecNumber>
    </recommendedName>
    <alternativeName>
        <fullName evidence="6">Deoxyinosine 3'endonuclease</fullName>
    </alternativeName>
    <alternativeName>
        <fullName evidence="6">Deoxyribonuclease V</fullName>
        <shortName evidence="6">DNase V</shortName>
    </alternativeName>
</protein>
<gene>
    <name evidence="6" type="primary">nfi</name>
    <name evidence="7" type="ordered locus">Snas_3982</name>
</gene>
<dbReference type="GO" id="GO:0006281">
    <property type="term" value="P:DNA repair"/>
    <property type="evidence" value="ECO:0007669"/>
    <property type="project" value="UniProtKB-UniRule"/>
</dbReference>
<dbReference type="EC" id="3.1.21.7" evidence="6"/>
<evidence type="ECO:0000256" key="1">
    <source>
        <dbReference type="ARBA" id="ARBA00004496"/>
    </source>
</evidence>
<dbReference type="KEGG" id="sna:Snas_3982"/>
<comment type="function">
    <text evidence="6">DNA repair enzyme involved in the repair of deaminated bases. Selectively cleaves double-stranded DNA at the second phosphodiester bond 3' to a deoxyinosine leaving behind the intact lesion on the nicked DNA.</text>
</comment>
<evidence type="ECO:0000313" key="7">
    <source>
        <dbReference type="EMBL" id="ADD43634.1"/>
    </source>
</evidence>
<dbReference type="Pfam" id="PF04493">
    <property type="entry name" value="Endonuclease_5"/>
    <property type="match status" value="1"/>
</dbReference>
<keyword evidence="6" id="KW-0479">Metal-binding</keyword>